<dbReference type="EMBL" id="CAFBND010000050">
    <property type="protein sequence ID" value="CAB4945482.1"/>
    <property type="molecule type" value="Genomic_DNA"/>
</dbReference>
<sequence length="74" mass="7301">MAAPTTTQDPAGDVGEVVTTYPVTTEPPLSAGALQVRSTVVSWGVPVTVVGDPGTLRGVTAALSPPTSESPAAL</sequence>
<proteinExistence type="predicted"/>
<organism evidence="1">
    <name type="scientific">freshwater metagenome</name>
    <dbReference type="NCBI Taxonomy" id="449393"/>
    <lineage>
        <taxon>unclassified sequences</taxon>
        <taxon>metagenomes</taxon>
        <taxon>ecological metagenomes</taxon>
    </lineage>
</organism>
<evidence type="ECO:0000313" key="1">
    <source>
        <dbReference type="EMBL" id="CAB4945482.1"/>
    </source>
</evidence>
<name>A0A6J7JTR9_9ZZZZ</name>
<reference evidence="1" key="1">
    <citation type="submission" date="2020-05" db="EMBL/GenBank/DDBJ databases">
        <authorList>
            <person name="Chiriac C."/>
            <person name="Salcher M."/>
            <person name="Ghai R."/>
            <person name="Kavagutti S V."/>
        </authorList>
    </citation>
    <scope>NUCLEOTIDE SEQUENCE</scope>
</reference>
<accession>A0A6J7JTR9</accession>
<gene>
    <name evidence="1" type="ORF">UFOPK3752_01329</name>
</gene>
<dbReference type="AlphaFoldDB" id="A0A6J7JTR9"/>
<protein>
    <submittedName>
        <fullName evidence="1">Unannotated protein</fullName>
    </submittedName>
</protein>